<gene>
    <name evidence="3" type="ORF">IAA93_07560</name>
</gene>
<reference evidence="3" key="1">
    <citation type="journal article" date="2021" name="PeerJ">
        <title>Extensive microbial diversity within the chicken gut microbiome revealed by metagenomics and culture.</title>
        <authorList>
            <person name="Gilroy R."/>
            <person name="Ravi A."/>
            <person name="Getino M."/>
            <person name="Pursley I."/>
            <person name="Horton D.L."/>
            <person name="Alikhan N.F."/>
            <person name="Baker D."/>
            <person name="Gharbi K."/>
            <person name="Hall N."/>
            <person name="Watson M."/>
            <person name="Adriaenssens E.M."/>
            <person name="Foster-Nyarko E."/>
            <person name="Jarju S."/>
            <person name="Secka A."/>
            <person name="Antonio M."/>
            <person name="Oren A."/>
            <person name="Chaudhuri R.R."/>
            <person name="La Ragione R."/>
            <person name="Hildebrand F."/>
            <person name="Pallen M.J."/>
        </authorList>
    </citation>
    <scope>NUCLEOTIDE SEQUENCE</scope>
    <source>
        <strain evidence="3">MalCec1-1739</strain>
    </source>
</reference>
<proteinExistence type="predicted"/>
<accession>A0A9D2UJD7</accession>
<feature type="region of interest" description="Disordered" evidence="1">
    <location>
        <begin position="392"/>
        <end position="412"/>
    </location>
</feature>
<dbReference type="AlphaFoldDB" id="A0A9D2UJD7"/>
<feature type="signal peptide" evidence="2">
    <location>
        <begin position="1"/>
        <end position="22"/>
    </location>
</feature>
<organism evidence="3 4">
    <name type="scientific">Candidatus Avibacteroides avistercoris</name>
    <dbReference type="NCBI Taxonomy" id="2840690"/>
    <lineage>
        <taxon>Bacteria</taxon>
        <taxon>Pseudomonadati</taxon>
        <taxon>Bacteroidota</taxon>
        <taxon>Bacteroidia</taxon>
        <taxon>Bacteroidales</taxon>
        <taxon>Bacteroidaceae</taxon>
        <taxon>Bacteroidaceae incertae sedis</taxon>
        <taxon>Candidatus Avibacteroides</taxon>
    </lineage>
</organism>
<name>A0A9D2UJD7_9BACT</name>
<dbReference type="InterPro" id="IPR036116">
    <property type="entry name" value="FN3_sf"/>
</dbReference>
<evidence type="ECO:0000313" key="3">
    <source>
        <dbReference type="EMBL" id="HJD53562.1"/>
    </source>
</evidence>
<reference evidence="3" key="2">
    <citation type="submission" date="2021-04" db="EMBL/GenBank/DDBJ databases">
        <authorList>
            <person name="Gilroy R."/>
        </authorList>
    </citation>
    <scope>NUCLEOTIDE SEQUENCE</scope>
    <source>
        <strain evidence="3">MalCec1-1739</strain>
    </source>
</reference>
<dbReference type="EMBL" id="DWUP01000177">
    <property type="protein sequence ID" value="HJD53562.1"/>
    <property type="molecule type" value="Genomic_DNA"/>
</dbReference>
<feature type="chain" id="PRO_5039285595" evidence="2">
    <location>
        <begin position="23"/>
        <end position="447"/>
    </location>
</feature>
<evidence type="ECO:0000256" key="1">
    <source>
        <dbReference type="SAM" id="MobiDB-lite"/>
    </source>
</evidence>
<evidence type="ECO:0000313" key="4">
    <source>
        <dbReference type="Proteomes" id="UP000787625"/>
    </source>
</evidence>
<sequence length="447" mass="49120">MKKTFLSLIAFLVGMVSLFAQTNPNRVLLTDKTGNTTGFLAERLDSIWFARVEGRIAAEIEYLGFTQGDGTTPDKVQVAITRTSGCEAFRIDCLLKSRADLMGTEAALAAYLDQSGSEYYWQDFTGADLSGYEFTPDVEYSIVTVGYDKYGIACGVERVDFRTPKKPLVGDCTITYDVTEKTKDAVTISFTPASGVAGYAACMFNAGQAEEQFEQMGAMFGFTTLGDYVKAFGFNGTEAQTFTWTSNDPGTDYEIYVQAWDVNGTYADMLVIPVTTDKIGGTGVAEMTIEIGAFQGDAINGYYQIVTYTPNEHTSMHRDIIIEKEGYDKEWTEDKIIEYLKTDIPEDPYWNQYGVDEAYWNADPSTDYIAFSIGVNINDEWGPLERVDFTTPASPANVAPTATSPEPAGSLPARVVRHTTDGKAFLHTMVRAKTLNPTATGLHLTGD</sequence>
<dbReference type="SUPFAM" id="SSF49265">
    <property type="entry name" value="Fibronectin type III"/>
    <property type="match status" value="1"/>
</dbReference>
<protein>
    <submittedName>
        <fullName evidence="3">Uncharacterized protein</fullName>
    </submittedName>
</protein>
<keyword evidence="2" id="KW-0732">Signal</keyword>
<evidence type="ECO:0000256" key="2">
    <source>
        <dbReference type="SAM" id="SignalP"/>
    </source>
</evidence>
<comment type="caution">
    <text evidence="3">The sequence shown here is derived from an EMBL/GenBank/DDBJ whole genome shotgun (WGS) entry which is preliminary data.</text>
</comment>
<dbReference type="Proteomes" id="UP000787625">
    <property type="component" value="Unassembled WGS sequence"/>
</dbReference>